<feature type="transmembrane region" description="Helical" evidence="2">
    <location>
        <begin position="596"/>
        <end position="625"/>
    </location>
</feature>
<evidence type="ECO:0000256" key="2">
    <source>
        <dbReference type="SAM" id="Phobius"/>
    </source>
</evidence>
<name>A0ABT6VMS0_9GAMM</name>
<feature type="transmembrane region" description="Helical" evidence="2">
    <location>
        <begin position="20"/>
        <end position="42"/>
    </location>
</feature>
<keyword evidence="2" id="KW-0472">Membrane</keyword>
<dbReference type="PANTHER" id="PTHR43849:SF2">
    <property type="entry name" value="BLL3936 PROTEIN"/>
    <property type="match status" value="1"/>
</dbReference>
<feature type="transmembrane region" description="Helical" evidence="2">
    <location>
        <begin position="439"/>
        <end position="463"/>
    </location>
</feature>
<feature type="transmembrane region" description="Helical" evidence="2">
    <location>
        <begin position="561"/>
        <end position="584"/>
    </location>
</feature>
<dbReference type="PANTHER" id="PTHR43849">
    <property type="entry name" value="BLL3936 PROTEIN"/>
    <property type="match status" value="1"/>
</dbReference>
<feature type="transmembrane region" description="Helical" evidence="2">
    <location>
        <begin position="228"/>
        <end position="253"/>
    </location>
</feature>
<keyword evidence="1" id="KW-1003">Cell membrane</keyword>
<feature type="transmembrane region" description="Helical" evidence="2">
    <location>
        <begin position="48"/>
        <end position="66"/>
    </location>
</feature>
<feature type="transmembrane region" description="Helical" evidence="2">
    <location>
        <begin position="535"/>
        <end position="554"/>
    </location>
</feature>
<feature type="domain" description="TRAP C4-dicarboxylate transport system permease DctM subunit" evidence="3">
    <location>
        <begin position="119"/>
        <end position="555"/>
    </location>
</feature>
<feature type="transmembrane region" description="Helical" evidence="2">
    <location>
        <begin position="498"/>
        <end position="523"/>
    </location>
</feature>
<feature type="transmembrane region" description="Helical" evidence="2">
    <location>
        <begin position="132"/>
        <end position="153"/>
    </location>
</feature>
<comment type="caution">
    <text evidence="4">The sequence shown here is derived from an EMBL/GenBank/DDBJ whole genome shotgun (WGS) entry which is preliminary data.</text>
</comment>
<keyword evidence="5" id="KW-1185">Reference proteome</keyword>
<dbReference type="NCBIfam" id="TIGR02123">
    <property type="entry name" value="TRAP_fused"/>
    <property type="match status" value="1"/>
</dbReference>
<dbReference type="Proteomes" id="UP001244242">
    <property type="component" value="Unassembled WGS sequence"/>
</dbReference>
<keyword evidence="1" id="KW-0813">Transport</keyword>
<protein>
    <submittedName>
        <fullName evidence="4">TRAP transporter permease</fullName>
    </submittedName>
</protein>
<comment type="function">
    <text evidence="1">Part of the tripartite ATP-independent periplasmic (TRAP) transport system.</text>
</comment>
<feature type="transmembrane region" description="Helical" evidence="2">
    <location>
        <begin position="78"/>
        <end position="96"/>
    </location>
</feature>
<comment type="subcellular location">
    <subcellularLocation>
        <location evidence="1">Cell inner membrane</location>
        <topology evidence="1">Multi-pass membrane protein</topology>
    </subcellularLocation>
</comment>
<evidence type="ECO:0000313" key="4">
    <source>
        <dbReference type="EMBL" id="MDI5935285.1"/>
    </source>
</evidence>
<dbReference type="EMBL" id="JASCQO010000042">
    <property type="protein sequence ID" value="MDI5935285.1"/>
    <property type="molecule type" value="Genomic_DNA"/>
</dbReference>
<evidence type="ECO:0000259" key="3">
    <source>
        <dbReference type="Pfam" id="PF06808"/>
    </source>
</evidence>
<keyword evidence="2" id="KW-0812">Transmembrane</keyword>
<sequence>MAATSEKDLEFSSARKLSGWTLSFLLGISFLAGLANLIALTVYPIDPWILRAFHLSMATSIIFIMYKPWKSASDGIGWGDALLAAMAIVPAIYIAINLDGLLGRYGVVPSTWDVVLGLFVLFSLLEITRRTVGLALPIIALIFLSYCFLGPYMPGQLWHGGYDIARVTSIMFSGDAIYGIPLGVSASYVIMFILFGSFLQVSGGLKFFIDLAFALTGRRRGGPAKVSLFASAFMGTISGSAVGNVVTTGAFSIPLMKKVGYSPRFSGAVEAVSSTGGQIMPPVMGAGAFIMADITGISYSTIVVAAIIPALLYFFTIFWMIDFEAARLGLTPKVGDDVPKLWPVIRKGAHLITPLLVLLYCLIGLGMSPIGAGLYAIGSAIILSWINKSPQNRLGPKNIFLAISKGFQNTAPIAATCATAGIVIGVFSLTGVGAQLSNFILALAGDSVLLLLFLAMLLSIILGMGLPTVAAYAIAASTVAPSLLSADIPPLSAHLFIFYFACLSTITPPVALSSFAGAAIAGANSMQVSLSSLKLGITAYVVPYLFVLGPALLMQGEAVDIIRAVLTAGVGVFFLSAALQGWLLDRMNIVQRLLSLVAALLFMFVGGYSDFIAVAVGGGVVALAYTSRRRRNKKGTAG</sequence>
<gene>
    <name evidence="4" type="ORF">QLQ84_15930</name>
</gene>
<feature type="transmembrane region" description="Helical" evidence="2">
    <location>
        <begin position="355"/>
        <end position="386"/>
    </location>
</feature>
<feature type="transmembrane region" description="Helical" evidence="2">
    <location>
        <begin position="297"/>
        <end position="321"/>
    </location>
</feature>
<keyword evidence="1" id="KW-0997">Cell inner membrane</keyword>
<accession>A0ABT6VMS0</accession>
<evidence type="ECO:0000313" key="5">
    <source>
        <dbReference type="Proteomes" id="UP001244242"/>
    </source>
</evidence>
<dbReference type="RefSeq" id="WP_282722742.1">
    <property type="nucleotide sequence ID" value="NZ_JASCQO010000042.1"/>
</dbReference>
<dbReference type="InterPro" id="IPR010656">
    <property type="entry name" value="DctM"/>
</dbReference>
<dbReference type="Pfam" id="PF06808">
    <property type="entry name" value="DctM"/>
    <property type="match status" value="1"/>
</dbReference>
<feature type="transmembrane region" description="Helical" evidence="2">
    <location>
        <begin position="469"/>
        <end position="486"/>
    </location>
</feature>
<feature type="transmembrane region" description="Helical" evidence="2">
    <location>
        <begin position="176"/>
        <end position="199"/>
    </location>
</feature>
<evidence type="ECO:0000256" key="1">
    <source>
        <dbReference type="RuleBase" id="RU369079"/>
    </source>
</evidence>
<proteinExistence type="predicted"/>
<keyword evidence="2" id="KW-1133">Transmembrane helix</keyword>
<reference evidence="4 5" key="1">
    <citation type="submission" date="2023-04" db="EMBL/GenBank/DDBJ databases">
        <title>Halomonas strains isolated from rhizosphere soil.</title>
        <authorList>
            <person name="Xu L."/>
            <person name="Sun J.-Q."/>
        </authorList>
    </citation>
    <scope>NUCLEOTIDE SEQUENCE [LARGE SCALE GENOMIC DNA]</scope>
    <source>
        <strain evidence="4 5">LN1S58</strain>
    </source>
</reference>
<dbReference type="InterPro" id="IPR011853">
    <property type="entry name" value="TRAP_DctM-Dct_fused"/>
</dbReference>
<feature type="transmembrane region" description="Helical" evidence="2">
    <location>
        <begin position="406"/>
        <end position="427"/>
    </location>
</feature>
<feature type="transmembrane region" description="Helical" evidence="2">
    <location>
        <begin position="102"/>
        <end position="125"/>
    </location>
</feature>
<organism evidence="4 5">
    <name type="scientific">Halomonas kalidii</name>
    <dbReference type="NCBI Taxonomy" id="3043293"/>
    <lineage>
        <taxon>Bacteria</taxon>
        <taxon>Pseudomonadati</taxon>
        <taxon>Pseudomonadota</taxon>
        <taxon>Gammaproteobacteria</taxon>
        <taxon>Oceanospirillales</taxon>
        <taxon>Halomonadaceae</taxon>
        <taxon>Halomonas</taxon>
    </lineage>
</organism>